<protein>
    <submittedName>
        <fullName evidence="1">Uncharacterized protein</fullName>
    </submittedName>
</protein>
<dbReference type="EMBL" id="CM047901">
    <property type="protein sequence ID" value="KAJ0097983.1"/>
    <property type="molecule type" value="Genomic_DNA"/>
</dbReference>
<organism evidence="1 2">
    <name type="scientific">Pistacia atlantica</name>
    <dbReference type="NCBI Taxonomy" id="434234"/>
    <lineage>
        <taxon>Eukaryota</taxon>
        <taxon>Viridiplantae</taxon>
        <taxon>Streptophyta</taxon>
        <taxon>Embryophyta</taxon>
        <taxon>Tracheophyta</taxon>
        <taxon>Spermatophyta</taxon>
        <taxon>Magnoliopsida</taxon>
        <taxon>eudicotyledons</taxon>
        <taxon>Gunneridae</taxon>
        <taxon>Pentapetalae</taxon>
        <taxon>rosids</taxon>
        <taxon>malvids</taxon>
        <taxon>Sapindales</taxon>
        <taxon>Anacardiaceae</taxon>
        <taxon>Pistacia</taxon>
    </lineage>
</organism>
<gene>
    <name evidence="1" type="ORF">Patl1_28221</name>
</gene>
<evidence type="ECO:0000313" key="1">
    <source>
        <dbReference type="EMBL" id="KAJ0097983.1"/>
    </source>
</evidence>
<keyword evidence="2" id="KW-1185">Reference proteome</keyword>
<dbReference type="Proteomes" id="UP001164250">
    <property type="component" value="Chromosome 5"/>
</dbReference>
<accession>A0ACC1BGC1</accession>
<reference evidence="2" key="1">
    <citation type="journal article" date="2023" name="G3 (Bethesda)">
        <title>Genome assembly and association tests identify interacting loci associated with vigor, precocity, and sex in interspecific pistachio rootstocks.</title>
        <authorList>
            <person name="Palmer W."/>
            <person name="Jacygrad E."/>
            <person name="Sagayaradj S."/>
            <person name="Cavanaugh K."/>
            <person name="Han R."/>
            <person name="Bertier L."/>
            <person name="Beede B."/>
            <person name="Kafkas S."/>
            <person name="Golino D."/>
            <person name="Preece J."/>
            <person name="Michelmore R."/>
        </authorList>
    </citation>
    <scope>NUCLEOTIDE SEQUENCE [LARGE SCALE GENOMIC DNA]</scope>
</reference>
<sequence length="84" mass="9637">MYLGWRSSGGRVVMAIVKRCVASENEVVKMNPYEKFKVEVELPLSGARDIVEEDDDMEFIFEQYKSFGKQVIRVYVKAIPNGLC</sequence>
<name>A0ACC1BGC1_9ROSI</name>
<evidence type="ECO:0000313" key="2">
    <source>
        <dbReference type="Proteomes" id="UP001164250"/>
    </source>
</evidence>
<proteinExistence type="predicted"/>
<comment type="caution">
    <text evidence="1">The sequence shown here is derived from an EMBL/GenBank/DDBJ whole genome shotgun (WGS) entry which is preliminary data.</text>
</comment>